<dbReference type="EMBL" id="BNEK01000002">
    <property type="protein sequence ID" value="GHJ26954.1"/>
    <property type="molecule type" value="Genomic_DNA"/>
</dbReference>
<dbReference type="InterPro" id="IPR050377">
    <property type="entry name" value="Radical_SAM_PqqE_MftC-like"/>
</dbReference>
<feature type="region of interest" description="Disordered" evidence="5">
    <location>
        <begin position="303"/>
        <end position="343"/>
    </location>
</feature>
<evidence type="ECO:0000256" key="2">
    <source>
        <dbReference type="ARBA" id="ARBA00022723"/>
    </source>
</evidence>
<dbReference type="SFLD" id="SFLDS00029">
    <property type="entry name" value="Radical_SAM"/>
    <property type="match status" value="1"/>
</dbReference>
<dbReference type="RefSeq" id="WP_236256245.1">
    <property type="nucleotide sequence ID" value="NZ_BNEK01000002.1"/>
</dbReference>
<dbReference type="CDD" id="cd01335">
    <property type="entry name" value="Radical_SAM"/>
    <property type="match status" value="1"/>
</dbReference>
<evidence type="ECO:0000256" key="3">
    <source>
        <dbReference type="ARBA" id="ARBA00023004"/>
    </source>
</evidence>
<dbReference type="Gene3D" id="3.20.20.70">
    <property type="entry name" value="Aldolase class I"/>
    <property type="match status" value="1"/>
</dbReference>
<dbReference type="InterPro" id="IPR058240">
    <property type="entry name" value="rSAM_sf"/>
</dbReference>
<evidence type="ECO:0008006" key="8">
    <source>
        <dbReference type="Google" id="ProtNLM"/>
    </source>
</evidence>
<organism evidence="6 7">
    <name type="scientific">Streptomyces hygroscopicus</name>
    <dbReference type="NCBI Taxonomy" id="1912"/>
    <lineage>
        <taxon>Bacteria</taxon>
        <taxon>Bacillati</taxon>
        <taxon>Actinomycetota</taxon>
        <taxon>Actinomycetes</taxon>
        <taxon>Kitasatosporales</taxon>
        <taxon>Streptomycetaceae</taxon>
        <taxon>Streptomyces</taxon>
        <taxon>Streptomyces violaceusniger group</taxon>
    </lineage>
</organism>
<dbReference type="SUPFAM" id="SSF102114">
    <property type="entry name" value="Radical SAM enzymes"/>
    <property type="match status" value="1"/>
</dbReference>
<sequence>MSYGLVDGKVVSPEGCELNVAHHCNLGCASCSHLSPVFRRSLIATETAARDLSLLARSFRARFVKVLGGEPLLHPELVPLLGLVRDSGIAPHTTVCTNGLLLPRMRDNFWAAVDEVEISVYPDRELPEEKMAGVRAYADKHGVRLTLAYYSHFRYSYAERGTEDDGLVRHIYDTCQIAHVWRCHTLYEGHFFKCPQSVFLPQVLEGAGDPMADGLRLSDAPDFPERLLAYLRSPKPLRACRNCLGSAGVRMAHQQRNRRDFRELQDHTTEELTDRQYLRLLDERPDADDGCAVGDREAWRERLAEQSPAAVAASAHTGADRPAPSEESGRRAQSARYAQGKRF</sequence>
<proteinExistence type="predicted"/>
<reference evidence="6" key="1">
    <citation type="submission" date="2024-05" db="EMBL/GenBank/DDBJ databases">
        <title>Whole genome shotgun sequence of Streptomyces hygroscopicus NBRC 113678.</title>
        <authorList>
            <person name="Komaki H."/>
            <person name="Tamura T."/>
        </authorList>
    </citation>
    <scope>NUCLEOTIDE SEQUENCE</scope>
    <source>
        <strain evidence="6">N11-34</strain>
    </source>
</reference>
<accession>A0ABQ3TUE5</accession>
<dbReference type="InterPro" id="IPR013785">
    <property type="entry name" value="Aldolase_TIM"/>
</dbReference>
<evidence type="ECO:0000256" key="5">
    <source>
        <dbReference type="SAM" id="MobiDB-lite"/>
    </source>
</evidence>
<keyword evidence="7" id="KW-1185">Reference proteome</keyword>
<evidence type="ECO:0000256" key="4">
    <source>
        <dbReference type="ARBA" id="ARBA00023014"/>
    </source>
</evidence>
<protein>
    <recommendedName>
        <fullName evidence="8">Radical SAM protein</fullName>
    </recommendedName>
</protein>
<keyword evidence="1" id="KW-0949">S-adenosyl-L-methionine</keyword>
<comment type="caution">
    <text evidence="6">The sequence shown here is derived from an EMBL/GenBank/DDBJ whole genome shotgun (WGS) entry which is preliminary data.</text>
</comment>
<keyword evidence="3" id="KW-0408">Iron</keyword>
<dbReference type="PANTHER" id="PTHR11228">
    <property type="entry name" value="RADICAL SAM DOMAIN PROTEIN"/>
    <property type="match status" value="1"/>
</dbReference>
<gene>
    <name evidence="6" type="ORF">TPA0910_13870</name>
</gene>
<keyword evidence="2" id="KW-0479">Metal-binding</keyword>
<evidence type="ECO:0000313" key="7">
    <source>
        <dbReference type="Proteomes" id="UP001054854"/>
    </source>
</evidence>
<evidence type="ECO:0000256" key="1">
    <source>
        <dbReference type="ARBA" id="ARBA00022691"/>
    </source>
</evidence>
<keyword evidence="4" id="KW-0411">Iron-sulfur</keyword>
<name>A0ABQ3TUE5_STRHY</name>
<feature type="compositionally biased region" description="Low complexity" evidence="5">
    <location>
        <begin position="305"/>
        <end position="317"/>
    </location>
</feature>
<dbReference type="PANTHER" id="PTHR11228:SF7">
    <property type="entry name" value="PQQA PEPTIDE CYCLASE"/>
    <property type="match status" value="1"/>
</dbReference>
<dbReference type="Proteomes" id="UP001054854">
    <property type="component" value="Unassembled WGS sequence"/>
</dbReference>
<evidence type="ECO:0000313" key="6">
    <source>
        <dbReference type="EMBL" id="GHJ26954.1"/>
    </source>
</evidence>
<dbReference type="InterPro" id="IPR007197">
    <property type="entry name" value="rSAM"/>
</dbReference>